<dbReference type="Proteomes" id="UP000759443">
    <property type="component" value="Unassembled WGS sequence"/>
</dbReference>
<keyword evidence="5 12" id="KW-0813">Transport</keyword>
<dbReference type="Pfam" id="PF04995">
    <property type="entry name" value="CcmD"/>
    <property type="match status" value="1"/>
</dbReference>
<keyword evidence="11 12" id="KW-0472">Membrane</keyword>
<comment type="subcellular location">
    <subcellularLocation>
        <location evidence="2 12">Cell inner membrane</location>
        <topology evidence="2 12">Single-pass membrane protein</topology>
    </subcellularLocation>
</comment>
<keyword evidence="6 12" id="KW-1003">Cell membrane</keyword>
<keyword evidence="8 12" id="KW-0812">Transmembrane</keyword>
<dbReference type="EMBL" id="JAGGJU010000009">
    <property type="protein sequence ID" value="MBP1851886.1"/>
    <property type="molecule type" value="Genomic_DNA"/>
</dbReference>
<protein>
    <recommendedName>
        <fullName evidence="4 12">Heme exporter protein D</fullName>
    </recommendedName>
</protein>
<evidence type="ECO:0000256" key="9">
    <source>
        <dbReference type="ARBA" id="ARBA00022748"/>
    </source>
</evidence>
<dbReference type="InterPro" id="IPR007078">
    <property type="entry name" value="Haem_export_protD_CcmD"/>
</dbReference>
<evidence type="ECO:0000256" key="1">
    <source>
        <dbReference type="ARBA" id="ARBA00002442"/>
    </source>
</evidence>
<comment type="caution">
    <text evidence="13">The sequence shown here is derived from an EMBL/GenBank/DDBJ whole genome shotgun (WGS) entry which is preliminary data.</text>
</comment>
<feature type="transmembrane region" description="Helical" evidence="12">
    <location>
        <begin position="6"/>
        <end position="29"/>
    </location>
</feature>
<proteinExistence type="inferred from homology"/>
<evidence type="ECO:0000256" key="3">
    <source>
        <dbReference type="ARBA" id="ARBA00008741"/>
    </source>
</evidence>
<keyword evidence="10 12" id="KW-1133">Transmembrane helix</keyword>
<evidence type="ECO:0000313" key="13">
    <source>
        <dbReference type="EMBL" id="MBP1851886.1"/>
    </source>
</evidence>
<evidence type="ECO:0000256" key="10">
    <source>
        <dbReference type="ARBA" id="ARBA00022989"/>
    </source>
</evidence>
<keyword evidence="7 12" id="KW-0997">Cell inner membrane</keyword>
<evidence type="ECO:0000256" key="6">
    <source>
        <dbReference type="ARBA" id="ARBA00022475"/>
    </source>
</evidence>
<evidence type="ECO:0000313" key="14">
    <source>
        <dbReference type="Proteomes" id="UP000759443"/>
    </source>
</evidence>
<evidence type="ECO:0000256" key="8">
    <source>
        <dbReference type="ARBA" id="ARBA00022692"/>
    </source>
</evidence>
<keyword evidence="9 12" id="KW-0201">Cytochrome c-type biogenesis</keyword>
<sequence>MTMDHAFYIYTAYIVTFVLIGALIGWTLLDGHFRKRELKVLEVSGIRRRSARPKREGDAP</sequence>
<organism evidence="13 14">
    <name type="scientific">Rhizobium halophytocola</name>
    <dbReference type="NCBI Taxonomy" id="735519"/>
    <lineage>
        <taxon>Bacteria</taxon>
        <taxon>Pseudomonadati</taxon>
        <taxon>Pseudomonadota</taxon>
        <taxon>Alphaproteobacteria</taxon>
        <taxon>Hyphomicrobiales</taxon>
        <taxon>Rhizobiaceae</taxon>
        <taxon>Rhizobium/Agrobacterium group</taxon>
        <taxon>Rhizobium</taxon>
    </lineage>
</organism>
<comment type="function">
    <text evidence="1 12">Required for the export of heme to the periplasm for the biogenesis of c-type cytochromes.</text>
</comment>
<evidence type="ECO:0000256" key="2">
    <source>
        <dbReference type="ARBA" id="ARBA00004377"/>
    </source>
</evidence>
<evidence type="ECO:0000256" key="11">
    <source>
        <dbReference type="ARBA" id="ARBA00023136"/>
    </source>
</evidence>
<name>A0ABS4E1T8_9HYPH</name>
<comment type="similarity">
    <text evidence="3 12">Belongs to the CcmD/CycX/HelD family.</text>
</comment>
<evidence type="ECO:0000256" key="7">
    <source>
        <dbReference type="ARBA" id="ARBA00022519"/>
    </source>
</evidence>
<evidence type="ECO:0000256" key="12">
    <source>
        <dbReference type="RuleBase" id="RU363101"/>
    </source>
</evidence>
<evidence type="ECO:0000256" key="4">
    <source>
        <dbReference type="ARBA" id="ARBA00016461"/>
    </source>
</evidence>
<dbReference type="NCBIfam" id="TIGR03141">
    <property type="entry name" value="cytochro_ccmD"/>
    <property type="match status" value="1"/>
</dbReference>
<keyword evidence="14" id="KW-1185">Reference proteome</keyword>
<reference evidence="13 14" key="1">
    <citation type="submission" date="2021-03" db="EMBL/GenBank/DDBJ databases">
        <title>Genomic Encyclopedia of Type Strains, Phase IV (KMG-IV): sequencing the most valuable type-strain genomes for metagenomic binning, comparative biology and taxonomic classification.</title>
        <authorList>
            <person name="Goeker M."/>
        </authorList>
    </citation>
    <scope>NUCLEOTIDE SEQUENCE [LARGE SCALE GENOMIC DNA]</scope>
    <source>
        <strain evidence="13 14">DSM 21600</strain>
    </source>
</reference>
<gene>
    <name evidence="13" type="ORF">J2Z17_003338</name>
</gene>
<evidence type="ECO:0000256" key="5">
    <source>
        <dbReference type="ARBA" id="ARBA00022448"/>
    </source>
</evidence>
<accession>A0ABS4E1T8</accession>
<dbReference type="RefSeq" id="WP_377300125.1">
    <property type="nucleotide sequence ID" value="NZ_JAGGJU010000009.1"/>
</dbReference>